<evidence type="ECO:0000256" key="6">
    <source>
        <dbReference type="ARBA" id="ARBA00023014"/>
    </source>
</evidence>
<dbReference type="PROSITE" id="PS01305">
    <property type="entry name" value="MOAA_NIFB_PQQE"/>
    <property type="match status" value="1"/>
</dbReference>
<protein>
    <recommendedName>
        <fullName evidence="8">Radical SAM core domain-containing protein</fullName>
    </recommendedName>
</protein>
<keyword evidence="4" id="KW-0479">Metal-binding</keyword>
<keyword evidence="6" id="KW-0411">Iron-sulfur</keyword>
<feature type="non-terminal residue" evidence="7">
    <location>
        <position position="95"/>
    </location>
</feature>
<organism evidence="7">
    <name type="scientific">marine sediment metagenome</name>
    <dbReference type="NCBI Taxonomy" id="412755"/>
    <lineage>
        <taxon>unclassified sequences</taxon>
        <taxon>metagenomes</taxon>
        <taxon>ecological metagenomes</taxon>
    </lineage>
</organism>
<keyword evidence="3" id="KW-0949">S-adenosyl-L-methionine</keyword>
<gene>
    <name evidence="7" type="ORF">S03H2_43456</name>
</gene>
<name>X1HM28_9ZZZZ</name>
<dbReference type="SUPFAM" id="SSF102114">
    <property type="entry name" value="Radical SAM enzymes"/>
    <property type="match status" value="1"/>
</dbReference>
<sequence>MINILEKPHKEKFNPVANRRISPNSLPIGGVQISNMDLDLTVDCNLDCDYCFKERYKKHMPLETAIQAVVWLIMASGNAKKLTVALIGGEPMLRF</sequence>
<keyword evidence="2" id="KW-0004">4Fe-4S</keyword>
<accession>X1HM28</accession>
<comment type="caution">
    <text evidence="7">The sequence shown here is derived from an EMBL/GenBank/DDBJ whole genome shotgun (WGS) entry which is preliminary data.</text>
</comment>
<dbReference type="GO" id="GO:0046872">
    <property type="term" value="F:metal ion binding"/>
    <property type="evidence" value="ECO:0007669"/>
    <property type="project" value="UniProtKB-KW"/>
</dbReference>
<evidence type="ECO:0008006" key="8">
    <source>
        <dbReference type="Google" id="ProtNLM"/>
    </source>
</evidence>
<dbReference type="InterPro" id="IPR000385">
    <property type="entry name" value="MoaA_NifB_PqqE_Fe-S-bd_CS"/>
</dbReference>
<evidence type="ECO:0000256" key="3">
    <source>
        <dbReference type="ARBA" id="ARBA00022691"/>
    </source>
</evidence>
<keyword evidence="5" id="KW-0408">Iron</keyword>
<dbReference type="Gene3D" id="3.20.20.70">
    <property type="entry name" value="Aldolase class I"/>
    <property type="match status" value="1"/>
</dbReference>
<proteinExistence type="predicted"/>
<evidence type="ECO:0000313" key="7">
    <source>
        <dbReference type="EMBL" id="GAH70512.1"/>
    </source>
</evidence>
<reference evidence="7" key="1">
    <citation type="journal article" date="2014" name="Front. Microbiol.">
        <title>High frequency of phylogenetically diverse reductive dehalogenase-homologous genes in deep subseafloor sedimentary metagenomes.</title>
        <authorList>
            <person name="Kawai M."/>
            <person name="Futagami T."/>
            <person name="Toyoda A."/>
            <person name="Takaki Y."/>
            <person name="Nishi S."/>
            <person name="Hori S."/>
            <person name="Arai W."/>
            <person name="Tsubouchi T."/>
            <person name="Morono Y."/>
            <person name="Uchiyama I."/>
            <person name="Ito T."/>
            <person name="Fujiyama A."/>
            <person name="Inagaki F."/>
            <person name="Takami H."/>
        </authorList>
    </citation>
    <scope>NUCLEOTIDE SEQUENCE</scope>
    <source>
        <strain evidence="7">Expedition CK06-06</strain>
    </source>
</reference>
<dbReference type="GO" id="GO:0051539">
    <property type="term" value="F:4 iron, 4 sulfur cluster binding"/>
    <property type="evidence" value="ECO:0007669"/>
    <property type="project" value="UniProtKB-KW"/>
</dbReference>
<evidence type="ECO:0000256" key="4">
    <source>
        <dbReference type="ARBA" id="ARBA00022723"/>
    </source>
</evidence>
<dbReference type="EMBL" id="BARU01027110">
    <property type="protein sequence ID" value="GAH70512.1"/>
    <property type="molecule type" value="Genomic_DNA"/>
</dbReference>
<dbReference type="InterPro" id="IPR058240">
    <property type="entry name" value="rSAM_sf"/>
</dbReference>
<evidence type="ECO:0000256" key="5">
    <source>
        <dbReference type="ARBA" id="ARBA00023004"/>
    </source>
</evidence>
<dbReference type="AlphaFoldDB" id="X1HM28"/>
<evidence type="ECO:0000256" key="2">
    <source>
        <dbReference type="ARBA" id="ARBA00022485"/>
    </source>
</evidence>
<dbReference type="GO" id="GO:0003824">
    <property type="term" value="F:catalytic activity"/>
    <property type="evidence" value="ECO:0007669"/>
    <property type="project" value="InterPro"/>
</dbReference>
<dbReference type="InterPro" id="IPR013785">
    <property type="entry name" value="Aldolase_TIM"/>
</dbReference>
<evidence type="ECO:0000256" key="1">
    <source>
        <dbReference type="ARBA" id="ARBA00001966"/>
    </source>
</evidence>
<comment type="cofactor">
    <cofactor evidence="1">
        <name>[4Fe-4S] cluster</name>
        <dbReference type="ChEBI" id="CHEBI:49883"/>
    </cofactor>
</comment>